<proteinExistence type="predicted"/>
<dbReference type="EMBL" id="CAKMRJ010000113">
    <property type="protein sequence ID" value="CAH1418050.1"/>
    <property type="molecule type" value="Genomic_DNA"/>
</dbReference>
<dbReference type="Proteomes" id="UP001157418">
    <property type="component" value="Unassembled WGS sequence"/>
</dbReference>
<accession>A0AAU9M7T2</accession>
<evidence type="ECO:0000313" key="3">
    <source>
        <dbReference type="Proteomes" id="UP001157418"/>
    </source>
</evidence>
<name>A0AAU9M7T2_9ASTR</name>
<evidence type="ECO:0000313" key="2">
    <source>
        <dbReference type="EMBL" id="CAH1418050.1"/>
    </source>
</evidence>
<dbReference type="AlphaFoldDB" id="A0AAU9M7T2"/>
<organism evidence="2 3">
    <name type="scientific">Lactuca virosa</name>
    <dbReference type="NCBI Taxonomy" id="75947"/>
    <lineage>
        <taxon>Eukaryota</taxon>
        <taxon>Viridiplantae</taxon>
        <taxon>Streptophyta</taxon>
        <taxon>Embryophyta</taxon>
        <taxon>Tracheophyta</taxon>
        <taxon>Spermatophyta</taxon>
        <taxon>Magnoliopsida</taxon>
        <taxon>eudicotyledons</taxon>
        <taxon>Gunneridae</taxon>
        <taxon>Pentapetalae</taxon>
        <taxon>asterids</taxon>
        <taxon>campanulids</taxon>
        <taxon>Asterales</taxon>
        <taxon>Asteraceae</taxon>
        <taxon>Cichorioideae</taxon>
        <taxon>Cichorieae</taxon>
        <taxon>Lactucinae</taxon>
        <taxon>Lactuca</taxon>
    </lineage>
</organism>
<sequence>MGSMRLKKGMRRSSGAAVGSVNANEKRGANGEEIPAIAGTWTEVCSGSLLFFFIWSGNPTTREYNWKLFTSIEIDFISILIQDRDCVHHLIKFDFFNGLFLFD</sequence>
<reference evidence="2 3" key="1">
    <citation type="submission" date="2022-01" db="EMBL/GenBank/DDBJ databases">
        <authorList>
            <person name="Xiong W."/>
            <person name="Schranz E."/>
        </authorList>
    </citation>
    <scope>NUCLEOTIDE SEQUENCE [LARGE SCALE GENOMIC DNA]</scope>
</reference>
<feature type="region of interest" description="Disordered" evidence="1">
    <location>
        <begin position="1"/>
        <end position="24"/>
    </location>
</feature>
<comment type="caution">
    <text evidence="2">The sequence shown here is derived from an EMBL/GenBank/DDBJ whole genome shotgun (WGS) entry which is preliminary data.</text>
</comment>
<keyword evidence="3" id="KW-1185">Reference proteome</keyword>
<protein>
    <submittedName>
        <fullName evidence="2">Uncharacterized protein</fullName>
    </submittedName>
</protein>
<feature type="compositionally biased region" description="Basic residues" evidence="1">
    <location>
        <begin position="1"/>
        <end position="11"/>
    </location>
</feature>
<evidence type="ECO:0000256" key="1">
    <source>
        <dbReference type="SAM" id="MobiDB-lite"/>
    </source>
</evidence>
<gene>
    <name evidence="2" type="ORF">LVIROSA_LOCUS5670</name>
</gene>